<comment type="catalytic activity">
    <reaction evidence="2 9">
        <text>glutathione + H2O = L-cysteinylglycine + L-glutamate</text>
        <dbReference type="Rhea" id="RHEA:28807"/>
        <dbReference type="ChEBI" id="CHEBI:15377"/>
        <dbReference type="ChEBI" id="CHEBI:29985"/>
        <dbReference type="ChEBI" id="CHEBI:57925"/>
        <dbReference type="ChEBI" id="CHEBI:61694"/>
        <dbReference type="EC" id="3.4.19.13"/>
    </reaction>
</comment>
<keyword evidence="9" id="KW-0317">Glutathione biosynthesis</keyword>
<dbReference type="Proteomes" id="UP000672097">
    <property type="component" value="Unassembled WGS sequence"/>
</dbReference>
<comment type="catalytic activity">
    <reaction evidence="8 9">
        <text>an N-terminal (5-L-glutamyl)-[peptide] + an alpha-amino acid = 5-L-glutamyl amino acid + an N-terminal L-alpha-aminoacyl-[peptide]</text>
        <dbReference type="Rhea" id="RHEA:23904"/>
        <dbReference type="Rhea" id="RHEA-COMP:9780"/>
        <dbReference type="Rhea" id="RHEA-COMP:9795"/>
        <dbReference type="ChEBI" id="CHEBI:77644"/>
        <dbReference type="ChEBI" id="CHEBI:78597"/>
        <dbReference type="ChEBI" id="CHEBI:78599"/>
        <dbReference type="ChEBI" id="CHEBI:78608"/>
        <dbReference type="EC" id="2.3.2.2"/>
    </reaction>
</comment>
<feature type="signal peptide" evidence="10">
    <location>
        <begin position="1"/>
        <end position="24"/>
    </location>
</feature>
<dbReference type="GO" id="GO:0103068">
    <property type="term" value="F:leukotriene C4 gamma-glutamyl transferase activity"/>
    <property type="evidence" value="ECO:0007669"/>
    <property type="project" value="UniProtKB-EC"/>
</dbReference>
<comment type="pathway">
    <text evidence="9">Sulfur metabolism; glutathione metabolism.</text>
</comment>
<reference evidence="11 12" key="1">
    <citation type="submission" date="2021-04" db="EMBL/GenBank/DDBJ databases">
        <title>The genome sequence of type strain Ideonella paludis KCTC 32238.</title>
        <authorList>
            <person name="Liu Y."/>
        </authorList>
    </citation>
    <scope>NUCLEOTIDE SEQUENCE [LARGE SCALE GENOMIC DNA]</scope>
    <source>
        <strain evidence="11 12">KCTC 32238</strain>
    </source>
</reference>
<dbReference type="PANTHER" id="PTHR43199:SF1">
    <property type="entry name" value="GLUTATHIONE HYDROLASE PROENZYME"/>
    <property type="match status" value="1"/>
</dbReference>
<keyword evidence="4 9" id="KW-0808">Transferase</keyword>
<organism evidence="11 12">
    <name type="scientific">Ideonella paludis</name>
    <dbReference type="NCBI Taxonomy" id="1233411"/>
    <lineage>
        <taxon>Bacteria</taxon>
        <taxon>Pseudomonadati</taxon>
        <taxon>Pseudomonadota</taxon>
        <taxon>Betaproteobacteria</taxon>
        <taxon>Burkholderiales</taxon>
        <taxon>Sphaerotilaceae</taxon>
        <taxon>Ideonella</taxon>
    </lineage>
</organism>
<keyword evidence="12" id="KW-1185">Reference proteome</keyword>
<evidence type="ECO:0000256" key="8">
    <source>
        <dbReference type="ARBA" id="ARBA00047417"/>
    </source>
</evidence>
<keyword evidence="5 9" id="KW-0378">Hydrolase</keyword>
<comment type="similarity">
    <text evidence="3 9">Belongs to the gamma-glutamyltransferase family.</text>
</comment>
<dbReference type="EC" id="2.3.2.2" evidence="9"/>
<dbReference type="InterPro" id="IPR043138">
    <property type="entry name" value="GGT_lsub"/>
</dbReference>
<evidence type="ECO:0000313" key="12">
    <source>
        <dbReference type="Proteomes" id="UP000672097"/>
    </source>
</evidence>
<dbReference type="PANTHER" id="PTHR43199">
    <property type="entry name" value="GLUTATHIONE HYDROLASE"/>
    <property type="match status" value="1"/>
</dbReference>
<dbReference type="Gene3D" id="3.60.20.40">
    <property type="match status" value="1"/>
</dbReference>
<dbReference type="PRINTS" id="PR01210">
    <property type="entry name" value="GGTRANSPTASE"/>
</dbReference>
<dbReference type="InterPro" id="IPR000101">
    <property type="entry name" value="GGT_peptidase"/>
</dbReference>
<comment type="catalytic activity">
    <reaction evidence="1 9">
        <text>an S-substituted glutathione + H2O = an S-substituted L-cysteinylglycine + L-glutamate</text>
        <dbReference type="Rhea" id="RHEA:59468"/>
        <dbReference type="ChEBI" id="CHEBI:15377"/>
        <dbReference type="ChEBI" id="CHEBI:29985"/>
        <dbReference type="ChEBI" id="CHEBI:90779"/>
        <dbReference type="ChEBI" id="CHEBI:143103"/>
        <dbReference type="EC" id="3.4.19.13"/>
    </reaction>
</comment>
<dbReference type="InterPro" id="IPR043137">
    <property type="entry name" value="GGT_ssub_C"/>
</dbReference>
<dbReference type="InterPro" id="IPR029055">
    <property type="entry name" value="Ntn_hydrolases_N"/>
</dbReference>
<dbReference type="InterPro" id="IPR055262">
    <property type="entry name" value="GGT_CS"/>
</dbReference>
<dbReference type="PROSITE" id="PS00462">
    <property type="entry name" value="G_GLU_TRANSPEPTIDASE"/>
    <property type="match status" value="1"/>
</dbReference>
<dbReference type="NCBIfam" id="TIGR00066">
    <property type="entry name" value="g_glut_trans"/>
    <property type="match status" value="1"/>
</dbReference>
<protein>
    <recommendedName>
        <fullName evidence="9">Glutathione hydrolase proenzyme</fullName>
        <ecNumber evidence="9">2.3.2.2</ecNumber>
        <ecNumber evidence="9">3.4.19.13</ecNumber>
    </recommendedName>
    <component>
        <recommendedName>
            <fullName evidence="9">Glutathione hydrolase large chain</fullName>
        </recommendedName>
    </component>
    <component>
        <recommendedName>
            <fullName evidence="9">Glutathione hydrolase small chain</fullName>
        </recommendedName>
    </component>
</protein>
<evidence type="ECO:0000256" key="7">
    <source>
        <dbReference type="ARBA" id="ARBA00023315"/>
    </source>
</evidence>
<evidence type="ECO:0000256" key="9">
    <source>
        <dbReference type="RuleBase" id="RU368036"/>
    </source>
</evidence>
<dbReference type="InterPro" id="IPR051792">
    <property type="entry name" value="GGT_bact"/>
</dbReference>
<sequence>MPGAAPTAYRLLALASALALSACASSDPDAVEENACLQVSDAGAVYNPGNPGEGGAPEIPTGFASKKNVSARSFMVVAANPLATKAGCDVLKAGGSAVDAAIATQMVLNIVEPQSSGIGGGAFMLHYNAAQKSVVAYDGRETAPAAATENYLRWVSDSNPTTPLPNARSSGRSIGTPGVMRMLELAHKDAGVLPWKDLFNPAISIATNGFKVSPRMASSIASVEASLQRDPEARGYFLDANGRAWPAGTLLKSPALATTFNTLATQGAAAFYSGALAQDIVDEIADTTGGITPGLTTLADLSAYQAKKREAVCITYRSKVVCGMPPPSSGGLAVAQALGILETYNLAAFPPSALDDNGGKPAVTGVHLVSEALRLAYADRDKYVADADFVPLPGGSPAAMLDKTYLRQRASLISLSRSMGTAQPGTFPGAAGGVHPPARDNGTTHLSVVDRQGNVVSMTTTIESGFGSFHMTKGGFLLNNQLTDFSAAPADAQGVPIANRLQPGKRPRSSMAPTLVFEAQADGSKGDWVMATGSPGGSTIIQYTTKTLVGVLDWGLNAQQATSMINFGAANSPTTNVGGEHPNVDLANGSANDPLVSGLRSLGHTVSTAALSSGVSTIVRRKDSAGNRVLDGGADPRREGVVLGDVVR</sequence>
<name>A0ABS5E1G2_9BURK</name>
<evidence type="ECO:0000256" key="1">
    <source>
        <dbReference type="ARBA" id="ARBA00001049"/>
    </source>
</evidence>
<keyword evidence="7 9" id="KW-0012">Acyltransferase</keyword>
<evidence type="ECO:0000256" key="5">
    <source>
        <dbReference type="ARBA" id="ARBA00022801"/>
    </source>
</evidence>
<keyword evidence="10" id="KW-0732">Signal</keyword>
<gene>
    <name evidence="11" type="primary">ggt</name>
    <name evidence="11" type="ORF">KAK11_18170</name>
</gene>
<evidence type="ECO:0000256" key="10">
    <source>
        <dbReference type="SAM" id="SignalP"/>
    </source>
</evidence>
<evidence type="ECO:0000256" key="3">
    <source>
        <dbReference type="ARBA" id="ARBA00009381"/>
    </source>
</evidence>
<comment type="subunit">
    <text evidence="9">This enzyme consists of two polypeptide chains, which are synthesized in precursor form from a single polypeptide.</text>
</comment>
<proteinExistence type="inferred from homology"/>
<dbReference type="Gene3D" id="1.10.246.130">
    <property type="match status" value="1"/>
</dbReference>
<dbReference type="EMBL" id="JAGQDG010000007">
    <property type="protein sequence ID" value="MBQ0937257.1"/>
    <property type="molecule type" value="Genomic_DNA"/>
</dbReference>
<dbReference type="EC" id="3.4.19.13" evidence="9"/>
<evidence type="ECO:0000313" key="11">
    <source>
        <dbReference type="EMBL" id="MBQ0937257.1"/>
    </source>
</evidence>
<evidence type="ECO:0000256" key="2">
    <source>
        <dbReference type="ARBA" id="ARBA00001089"/>
    </source>
</evidence>
<feature type="chain" id="PRO_5045206070" description="Glutathione hydrolase proenzyme" evidence="10">
    <location>
        <begin position="25"/>
        <end position="648"/>
    </location>
</feature>
<comment type="caution">
    <text evidence="11">The sequence shown here is derived from an EMBL/GenBank/DDBJ whole genome shotgun (WGS) entry which is preliminary data.</text>
</comment>
<dbReference type="SUPFAM" id="SSF56235">
    <property type="entry name" value="N-terminal nucleophile aminohydrolases (Ntn hydrolases)"/>
    <property type="match status" value="1"/>
</dbReference>
<accession>A0ABS5E1G2</accession>
<keyword evidence="6 9" id="KW-0865">Zymogen</keyword>
<comment type="PTM">
    <text evidence="9">Cleaved by autocatalysis into a large and a small subunit.</text>
</comment>
<evidence type="ECO:0000256" key="6">
    <source>
        <dbReference type="ARBA" id="ARBA00023145"/>
    </source>
</evidence>
<evidence type="ECO:0000256" key="4">
    <source>
        <dbReference type="ARBA" id="ARBA00022679"/>
    </source>
</evidence>
<dbReference type="Pfam" id="PF01019">
    <property type="entry name" value="G_glu_transpept"/>
    <property type="match status" value="1"/>
</dbReference>